<keyword evidence="6 10" id="KW-0106">Calcium</keyword>
<dbReference type="GO" id="GO:0006694">
    <property type="term" value="P:steroid biosynthetic process"/>
    <property type="evidence" value="ECO:0007669"/>
    <property type="project" value="InterPro"/>
</dbReference>
<dbReference type="InterPro" id="IPR002225">
    <property type="entry name" value="3Beta_OHSteriod_DH/Estase"/>
</dbReference>
<comment type="pathway">
    <text evidence="2">Protein modification; protein glycosylation.</text>
</comment>
<dbReference type="PRINTS" id="PR00747">
    <property type="entry name" value="GLYHDRLASE47"/>
</dbReference>
<dbReference type="SUPFAM" id="SSF48225">
    <property type="entry name" value="Seven-hairpin glycosidases"/>
    <property type="match status" value="1"/>
</dbReference>
<accession>A0A9P8IG30</accession>
<dbReference type="Pfam" id="PF01073">
    <property type="entry name" value="3Beta_HSD"/>
    <property type="match status" value="1"/>
</dbReference>
<keyword evidence="14" id="KW-0472">Membrane</keyword>
<gene>
    <name evidence="16" type="ORF">KVV02_000273</name>
</gene>
<comment type="catalytic activity">
    <reaction evidence="9">
        <text>N(4)-(alpha-D-Man-(1-&gt;2)-alpha-D-Man-(1-&gt;2)-alpha-D-Man-(1-&gt;3)-[alpha-D-Man-(1-&gt;2)-alpha-D-Man-(1-&gt;3)-[alpha-D-Man-(1-&gt;2)-alpha-D-Man-(1-&gt;6)]-alpha-D-Man-(1-&gt;6)]-beta-D-Man-(1-&gt;4)-beta-D-GlcNAc-(1-&gt;4)-beta-D-GlcNAc)-L-asparaginyl-[protein] (N-glucan mannose isomer 9A1,2,3B1,2,3) + 4 H2O = N(4)-(alpha-D-Man-(1-&gt;3)-[alpha-D-Man-(1-&gt;3)-[alpha-D-Man-(1-&gt;6)]-alpha-D-Man-(1-&gt;6)]-beta-D-Man-(1-&gt;4)-beta-D-GlcNAc-(1-&gt;4)-beta-D-GlcNAc)-L-asparaginyl-[protein] (N-glucan mannose isomer 5A1,2) + 4 beta-D-mannose</text>
        <dbReference type="Rhea" id="RHEA:56008"/>
        <dbReference type="Rhea" id="RHEA-COMP:14356"/>
        <dbReference type="Rhea" id="RHEA-COMP:14367"/>
        <dbReference type="ChEBI" id="CHEBI:15377"/>
        <dbReference type="ChEBI" id="CHEBI:28563"/>
        <dbReference type="ChEBI" id="CHEBI:59087"/>
        <dbReference type="ChEBI" id="CHEBI:139493"/>
        <dbReference type="EC" id="3.2.1.113"/>
    </reaction>
</comment>
<comment type="cofactor">
    <cofactor evidence="1 10">
        <name>Ca(2+)</name>
        <dbReference type="ChEBI" id="CHEBI:29108"/>
    </cofactor>
</comment>
<dbReference type="InterPro" id="IPR036291">
    <property type="entry name" value="NAD(P)-bd_dom_sf"/>
</dbReference>
<dbReference type="Proteomes" id="UP000717515">
    <property type="component" value="Unassembled WGS sequence"/>
</dbReference>
<dbReference type="InterPro" id="IPR036026">
    <property type="entry name" value="Seven-hairpin_glycosidases"/>
</dbReference>
<dbReference type="InterPro" id="IPR012341">
    <property type="entry name" value="6hp_glycosidase-like_sf"/>
</dbReference>
<dbReference type="GO" id="GO:0016616">
    <property type="term" value="F:oxidoreductase activity, acting on the CH-OH group of donors, NAD or NADP as acceptor"/>
    <property type="evidence" value="ECO:0007669"/>
    <property type="project" value="InterPro"/>
</dbReference>
<comment type="caution">
    <text evidence="16">The sequence shown here is derived from an EMBL/GenBank/DDBJ whole genome shotgun (WGS) entry which is preliminary data.</text>
</comment>
<feature type="domain" description="3-beta hydroxysteroid dehydrogenase/isomerase" evidence="15">
    <location>
        <begin position="7"/>
        <end position="254"/>
    </location>
</feature>
<dbReference type="SUPFAM" id="SSF51735">
    <property type="entry name" value="NAD(P)-binding Rossmann-fold domains"/>
    <property type="match status" value="1"/>
</dbReference>
<evidence type="ECO:0000256" key="12">
    <source>
        <dbReference type="RuleBase" id="RU361193"/>
    </source>
</evidence>
<evidence type="ECO:0000313" key="16">
    <source>
        <dbReference type="EMBL" id="KAG9327827.1"/>
    </source>
</evidence>
<dbReference type="GO" id="GO:0016020">
    <property type="term" value="C:membrane"/>
    <property type="evidence" value="ECO:0007669"/>
    <property type="project" value="InterPro"/>
</dbReference>
<evidence type="ECO:0000256" key="4">
    <source>
        <dbReference type="ARBA" id="ARBA00022723"/>
    </source>
</evidence>
<feature type="region of interest" description="Disordered" evidence="13">
    <location>
        <begin position="470"/>
        <end position="510"/>
    </location>
</feature>
<dbReference type="GO" id="GO:0005783">
    <property type="term" value="C:endoplasmic reticulum"/>
    <property type="evidence" value="ECO:0007669"/>
    <property type="project" value="TreeGrafter"/>
</dbReference>
<evidence type="ECO:0000256" key="5">
    <source>
        <dbReference type="ARBA" id="ARBA00022801"/>
    </source>
</evidence>
<evidence type="ECO:0000256" key="13">
    <source>
        <dbReference type="SAM" id="MobiDB-lite"/>
    </source>
</evidence>
<keyword evidence="14" id="KW-0812">Transmembrane</keyword>
<dbReference type="GO" id="GO:0005975">
    <property type="term" value="P:carbohydrate metabolic process"/>
    <property type="evidence" value="ECO:0007669"/>
    <property type="project" value="InterPro"/>
</dbReference>
<feature type="transmembrane region" description="Helical" evidence="14">
    <location>
        <begin position="397"/>
        <end position="415"/>
    </location>
</feature>
<feature type="region of interest" description="Disordered" evidence="13">
    <location>
        <begin position="607"/>
        <end position="641"/>
    </location>
</feature>
<dbReference type="EC" id="3.2.1.-" evidence="12"/>
<feature type="disulfide bond" evidence="11">
    <location>
        <begin position="850"/>
        <end position="879"/>
    </location>
</feature>
<organism evidence="16 17">
    <name type="scientific">Mortierella alpina</name>
    <name type="common">Oleaginous fungus</name>
    <name type="synonym">Mortierella renispora</name>
    <dbReference type="NCBI Taxonomy" id="64518"/>
    <lineage>
        <taxon>Eukaryota</taxon>
        <taxon>Fungi</taxon>
        <taxon>Fungi incertae sedis</taxon>
        <taxon>Mucoromycota</taxon>
        <taxon>Mortierellomycotina</taxon>
        <taxon>Mortierellomycetes</taxon>
        <taxon>Mortierellales</taxon>
        <taxon>Mortierellaceae</taxon>
        <taxon>Mortierella</taxon>
    </lineage>
</organism>
<evidence type="ECO:0000256" key="14">
    <source>
        <dbReference type="SAM" id="Phobius"/>
    </source>
</evidence>
<feature type="binding site" evidence="10">
    <location>
        <position position="1014"/>
    </location>
    <ligand>
        <name>Ca(2+)</name>
        <dbReference type="ChEBI" id="CHEBI:29108"/>
    </ligand>
</feature>
<evidence type="ECO:0000259" key="15">
    <source>
        <dbReference type="Pfam" id="PF01073"/>
    </source>
</evidence>
<dbReference type="Gene3D" id="3.40.50.720">
    <property type="entry name" value="NAD(P)-binding Rossmann-like Domain"/>
    <property type="match status" value="1"/>
</dbReference>
<evidence type="ECO:0000256" key="2">
    <source>
        <dbReference type="ARBA" id="ARBA00004922"/>
    </source>
</evidence>
<keyword evidence="7 11" id="KW-1015">Disulfide bond</keyword>
<protein>
    <recommendedName>
        <fullName evidence="12">alpha-1,2-Mannosidase</fullName>
        <ecNumber evidence="12">3.2.1.-</ecNumber>
    </recommendedName>
</protein>
<feature type="compositionally biased region" description="Polar residues" evidence="13">
    <location>
        <begin position="631"/>
        <end position="641"/>
    </location>
</feature>
<dbReference type="PANTHER" id="PTHR11742">
    <property type="entry name" value="MANNOSYL-OLIGOSACCHARIDE ALPHA-1,2-MANNOSIDASE-RELATED"/>
    <property type="match status" value="1"/>
</dbReference>
<dbReference type="InterPro" id="IPR050749">
    <property type="entry name" value="Glycosyl_Hydrolase_47"/>
</dbReference>
<dbReference type="InterPro" id="IPR001382">
    <property type="entry name" value="Glyco_hydro_47"/>
</dbReference>
<dbReference type="GO" id="GO:0036503">
    <property type="term" value="P:ERAD pathway"/>
    <property type="evidence" value="ECO:0007669"/>
    <property type="project" value="UniProtKB-ARBA"/>
</dbReference>
<dbReference type="AlphaFoldDB" id="A0A9P8IG30"/>
<evidence type="ECO:0000256" key="11">
    <source>
        <dbReference type="PIRSR" id="PIRSR601382-3"/>
    </source>
</evidence>
<evidence type="ECO:0000256" key="7">
    <source>
        <dbReference type="ARBA" id="ARBA00023157"/>
    </source>
</evidence>
<comment type="similarity">
    <text evidence="3 12">Belongs to the glycosyl hydrolase 47 family.</text>
</comment>
<dbReference type="GO" id="GO:0005509">
    <property type="term" value="F:calcium ion binding"/>
    <property type="evidence" value="ECO:0007669"/>
    <property type="project" value="InterPro"/>
</dbReference>
<dbReference type="Gene3D" id="1.50.10.10">
    <property type="match status" value="1"/>
</dbReference>
<dbReference type="EMBL" id="JAIFTL010000001">
    <property type="protein sequence ID" value="KAG9327827.1"/>
    <property type="molecule type" value="Genomic_DNA"/>
</dbReference>
<evidence type="ECO:0000256" key="9">
    <source>
        <dbReference type="ARBA" id="ARBA00048605"/>
    </source>
</evidence>
<keyword evidence="4 10" id="KW-0479">Metal-binding</keyword>
<evidence type="ECO:0000256" key="3">
    <source>
        <dbReference type="ARBA" id="ARBA00007658"/>
    </source>
</evidence>
<feature type="transmembrane region" description="Helical" evidence="14">
    <location>
        <begin position="259"/>
        <end position="281"/>
    </location>
</feature>
<evidence type="ECO:0000256" key="6">
    <source>
        <dbReference type="ARBA" id="ARBA00022837"/>
    </source>
</evidence>
<name>A0A9P8IG30_MORAP</name>
<feature type="compositionally biased region" description="Polar residues" evidence="13">
    <location>
        <begin position="607"/>
        <end position="624"/>
    </location>
</feature>
<keyword evidence="12" id="KW-0326">Glycosidase</keyword>
<comment type="catalytic activity">
    <reaction evidence="8">
        <text>N(4)-(alpha-D-Man-(1-&gt;2)-alpha-D-Man-(1-&gt;2)-alpha-D-Man-(1-&gt;3)-[alpha-D-Man-(1-&gt;3)-[alpha-D-Man-(1-&gt;2)-alpha-D-Man-(1-&gt;6)]-alpha-D-Man-(1-&gt;6)]-beta-D-Man-(1-&gt;4)-beta-D-GlcNAc-(1-&gt;4)-beta-D-GlcNAc)-L-asparaginyl-[protein] (N-glucan mannose isomer 8A1,2,3B1,3) + 3 H2O = N(4)-(alpha-D-Man-(1-&gt;3)-[alpha-D-Man-(1-&gt;3)-[alpha-D-Man-(1-&gt;6)]-alpha-D-Man-(1-&gt;6)]-beta-D-Man-(1-&gt;4)-beta-D-GlcNAc-(1-&gt;4)-beta-D-GlcNAc)-L-asparaginyl-[protein] (N-glucan mannose isomer 5A1,2) + 3 beta-D-mannose</text>
        <dbReference type="Rhea" id="RHEA:56028"/>
        <dbReference type="Rhea" id="RHEA-COMP:14358"/>
        <dbReference type="Rhea" id="RHEA-COMP:14367"/>
        <dbReference type="ChEBI" id="CHEBI:15377"/>
        <dbReference type="ChEBI" id="CHEBI:28563"/>
        <dbReference type="ChEBI" id="CHEBI:59087"/>
        <dbReference type="ChEBI" id="CHEBI:60628"/>
        <dbReference type="EC" id="3.2.1.113"/>
    </reaction>
</comment>
<evidence type="ECO:0000313" key="17">
    <source>
        <dbReference type="Proteomes" id="UP000717515"/>
    </source>
</evidence>
<proteinExistence type="inferred from homology"/>
<keyword evidence="14" id="KW-1133">Transmembrane helix</keyword>
<dbReference type="Pfam" id="PF01532">
    <property type="entry name" value="Glyco_hydro_47"/>
    <property type="match status" value="1"/>
</dbReference>
<sequence>MPAAKCLVTGGNGFLGRWIVAELIKRTDYAVTILDIFIPTNAVQTDRINYIAGDITDAEAVRAALRGHDICMHVASPPHHFPPEKFKKINIDGTQNVIDACLNEKVGRLIYTSSASVLQDGSPLENADETFPIPKTFIETYSETKAIAEAMVLKANCDRLLTCSLRPSGIFGPGDTQGTPGFMEVVKKGQHVLQIGDNSGLFDWTYVENVAYSHVLAAEKLVAGSGVAGQAFFITNGTPTPFWNHPRALMAEKKIAPPYLIVINFHIALIIGFLSEMAGALKKMMGKDAKEGFTRVRVRYISSNRYFNITKARTLLGYEPVVGYKEGIKRTMTHFIEQEEQEAKKKTQYSTAGHMGRDQSHSGPGALLPSHRICSSATIRASPFYTIPVHYLKRRGVLLLLLSMAVIAYLHYLYLGPSSLFHRTNYPEHLDEDMDSFPDYMTVGRIRERPLGGPAPIHGVDEGGFEIPEEAFGMPGRSGDMGTPSKDGQVEQSQKDAGGTDDDQKRRPIQFNFRDTLSRTGARADLIKQRQTVVREMIQHAWTGYVKYAAPHDELKPVTAEKLDDPQGWGSTLAEGLDTLLLSGMTEEYQTAKTMFLDHARNHRWNQHSLQKDPSLQEAGSSAGTEDGEETATSQSPADSNANSISFFDGVVRYLGSLLSLTENDEAKDPEVLRAAIELGDQLALAFHGTNPALPANRIFANGSVGSNGILFGKVSLAEVGTFQLEFRKLSQLSSINKYRDIAQRNFDYLALLNPRVPGLYPAYFDPNAGVAHDYVASFGSLSDSFYEYLLKTFILTGDDRFKDSYISSVEAMHAHLISRPHRKSNPQLVLGVYDTATDTLVPKMDHLSCFAPGLLAMGARLFGRVQDMAVARGLMETCYLSYRNSDTGLGADEIAFLGTEISQGKEFEMPQPSGFYAIDPEYGLRPETIESLFVMYRVTGDAKYQDYAWSIAEAIEKNCKTKIGYSTVANVMDASEGMTDRMPSYFLGQTLKYLYLIFSPPELASLDDYVFTTEGHRLKFPIP</sequence>
<dbReference type="PANTHER" id="PTHR11742:SF55">
    <property type="entry name" value="ENDOPLASMIC RETICULUM MANNOSYL-OLIGOSACCHARIDE 1,2-ALPHA-MANNOSIDASE"/>
    <property type="match status" value="1"/>
</dbReference>
<evidence type="ECO:0000256" key="1">
    <source>
        <dbReference type="ARBA" id="ARBA00001913"/>
    </source>
</evidence>
<keyword evidence="5 12" id="KW-0378">Hydrolase</keyword>
<evidence type="ECO:0000256" key="10">
    <source>
        <dbReference type="PIRSR" id="PIRSR601382-2"/>
    </source>
</evidence>
<dbReference type="GO" id="GO:0004571">
    <property type="term" value="F:mannosyl-oligosaccharide 1,2-alpha-mannosidase activity"/>
    <property type="evidence" value="ECO:0007669"/>
    <property type="project" value="UniProtKB-EC"/>
</dbReference>
<evidence type="ECO:0000256" key="8">
    <source>
        <dbReference type="ARBA" id="ARBA00047669"/>
    </source>
</evidence>
<reference evidence="16" key="1">
    <citation type="submission" date="2021-07" db="EMBL/GenBank/DDBJ databases">
        <title>Draft genome of Mortierella alpina, strain LL118, isolated from an aspen leaf litter sample.</title>
        <authorList>
            <person name="Yang S."/>
            <person name="Vinatzer B.A."/>
        </authorList>
    </citation>
    <scope>NUCLEOTIDE SEQUENCE</scope>
    <source>
        <strain evidence="16">LL118</strain>
    </source>
</reference>